<organism evidence="2">
    <name type="scientific">Paraprevotella clara</name>
    <dbReference type="NCBI Taxonomy" id="454154"/>
    <lineage>
        <taxon>Bacteria</taxon>
        <taxon>Pseudomonadati</taxon>
        <taxon>Bacteroidota</taxon>
        <taxon>Bacteroidia</taxon>
        <taxon>Bacteroidales</taxon>
        <taxon>Prevotellaceae</taxon>
        <taxon>Paraprevotella</taxon>
    </lineage>
</organism>
<proteinExistence type="predicted"/>
<protein>
    <submittedName>
        <fullName evidence="2">Uncharacterized protein</fullName>
    </submittedName>
</protein>
<name>A0A6N3FLI4_9BACT</name>
<feature type="signal peptide" evidence="1">
    <location>
        <begin position="1"/>
        <end position="25"/>
    </location>
</feature>
<evidence type="ECO:0000256" key="1">
    <source>
        <dbReference type="SAM" id="SignalP"/>
    </source>
</evidence>
<keyword evidence="1" id="KW-0732">Signal</keyword>
<reference evidence="2" key="1">
    <citation type="submission" date="2019-11" db="EMBL/GenBank/DDBJ databases">
        <authorList>
            <person name="Feng L."/>
        </authorList>
    </citation>
    <scope>NUCLEOTIDE SEQUENCE</scope>
    <source>
        <strain evidence="2">PclaraLFYP37</strain>
    </source>
</reference>
<dbReference type="Gene3D" id="2.60.120.260">
    <property type="entry name" value="Galactose-binding domain-like"/>
    <property type="match status" value="1"/>
</dbReference>
<evidence type="ECO:0000313" key="2">
    <source>
        <dbReference type="EMBL" id="VYU53307.1"/>
    </source>
</evidence>
<dbReference type="AlphaFoldDB" id="A0A6N3FLI4"/>
<dbReference type="EMBL" id="CACRUT010000023">
    <property type="protein sequence ID" value="VYU53307.1"/>
    <property type="molecule type" value="Genomic_DNA"/>
</dbReference>
<sequence length="1215" mass="134823">MKNSLLTAIALCCATSSTMPLWASAYENPKLETVEPNLATNGTGGGVYYVYHVATNKFLTNGNDYNTRLSVGDTGQEVTLSYGEERAPLMGKEPVVPGQGWTFNMLKAQSNSGFHEVYAGNETSAWVDCNEQGHTLWQILPQDNGYYRIKIVDQDAQYGLSSANALTMNGMWGTDGVESTIVYPFIDPSQEGYQNAETDWQFVEPEAYEIYQAKKLLLHQLETASETGYTDVSAYETVYNDDNATTKQVQEAAEQLQQAIADYQLSIVDEEHPADFTGRIQNNAFESNTDHWNINGESVGYQATLYATQDHQYEMKNFLERWVRGGGNLGSSMDVSQTLSDLPAGKYRLSANTIGYQQGDMDLTPEGVYIYARVQGAEYKGEAHTLEFGAIRGNDGYVTDAPTPRLATLEFFLAGGNLTVGFKTENTNCNWVCVDNFKLEYLGLEEGGLARQLAQTITDAQTLKKGYDDAQIKYSITNGEKFDQALSLAQQTSGTAGVDEATLGEVLNGLMLAMDTLNLDVAAYEKLEELTGELNEAYDASPYSENGLISYEDFLYELEEIHDNRTFNPLEIDSIQPRADRMFKACVCEALIAGDTQNADGMASNLDFTGSNSGWTKTGDGDFKYGNNVAEVWQGSSFEVYQELTGLPKGSYTISVQAYNRQGANADIASSYNAADPKKDVLSYLFGNDAKEKLHHLYEYHYASKEELANNAVQISGTGTELDGQWVPDGVAGGEAAFAFNDRTDYTTTITCYVGEDGKLRFGITMPTGPNSNNWTLFDNFHIQYLGAADMTGAVSALNAKIAEANAALADKAITTEEAYHTLEQAIQDARKALESDLTEEIYTAQIKALDEAITLNRNSVEKVETLHQTALMYDEQINSGAFADYDEGILANVVYEVLDVFTQNGKFKDIPQTEQYIIEMNEAYNQMVYEGIDVGTASKDTPTDVTDMLINPDFQQVFEEKDSVAFTDAGWTTEFTNGIKEANDSVFEFYNTDTCHIYQKMYRLHPGYYKVTLYGFYRAGEADVAALARREGEEQQNAKVYAETESANYSKPLPSFFECVQNGKFTATDIVLPDSLFPNSGRVYNCVINDRKGARTAMNQGYYEMESYFYVKEGETVRLGVQKTDTLVNDWVLIDDFHLYYLGDGEANRPEGLDDVDISDGISDNVADEKSTVVGTAWYNLNGMRISRPTQRGIYIREDKMSDGTKRTLKVLIK</sequence>
<feature type="chain" id="PRO_5027049602" evidence="1">
    <location>
        <begin position="26"/>
        <end position="1215"/>
    </location>
</feature>
<accession>A0A6N3FLI4</accession>
<dbReference type="RefSeq" id="WP_412442356.1">
    <property type="nucleotide sequence ID" value="NZ_CACRUT010000023.1"/>
</dbReference>
<gene>
    <name evidence="2" type="ORF">PCLFYP37_00129</name>
</gene>